<gene>
    <name evidence="7" type="ordered locus">VIT_18s0001g11720</name>
</gene>
<comment type="similarity">
    <text evidence="1 4">Belongs to the plant dirigent protein family.</text>
</comment>
<keyword evidence="5" id="KW-0812">Transmembrane</keyword>
<keyword evidence="5" id="KW-0472">Membrane</keyword>
<dbReference type="GO" id="GO:0009699">
    <property type="term" value="P:phenylpropanoid biosynthetic process"/>
    <property type="evidence" value="ECO:0007669"/>
    <property type="project" value="UniProtKB-ARBA"/>
</dbReference>
<dbReference type="Pfam" id="PF04765">
    <property type="entry name" value="TOD1_MUCI70"/>
    <property type="match status" value="1"/>
</dbReference>
<dbReference type="InterPro" id="IPR048354">
    <property type="entry name" value="TOD1_MUCI70_glycTrfase_dom"/>
</dbReference>
<dbReference type="InterPro" id="IPR044859">
    <property type="entry name" value="Allene_oxi_cyc_Dirigent"/>
</dbReference>
<dbReference type="InterPro" id="IPR006852">
    <property type="entry name" value="TOD1_MUCI70"/>
</dbReference>
<proteinExistence type="inferred from homology"/>
<organism evidence="7 8">
    <name type="scientific">Vitis vinifera</name>
    <name type="common">Grape</name>
    <dbReference type="NCBI Taxonomy" id="29760"/>
    <lineage>
        <taxon>Eukaryota</taxon>
        <taxon>Viridiplantae</taxon>
        <taxon>Streptophyta</taxon>
        <taxon>Embryophyta</taxon>
        <taxon>Tracheophyta</taxon>
        <taxon>Spermatophyta</taxon>
        <taxon>Magnoliopsida</taxon>
        <taxon>eudicotyledons</taxon>
        <taxon>Gunneridae</taxon>
        <taxon>Pentapetalae</taxon>
        <taxon>rosids</taxon>
        <taxon>Vitales</taxon>
        <taxon>Vitaceae</taxon>
        <taxon>Viteae</taxon>
        <taxon>Vitis</taxon>
    </lineage>
</organism>
<comment type="function">
    <text evidence="4">Dirigent proteins impart stereoselectivity on the phenoxy radical-coupling reaction, yielding optically active lignans from two molecules of coniferyl alcohol in the biosynthesis of lignans, flavonolignans, and alkaloids and thus plays a central role in plant secondary metabolism.</text>
</comment>
<dbReference type="Gene3D" id="2.40.480.10">
    <property type="entry name" value="Allene oxide cyclase-like"/>
    <property type="match status" value="1"/>
</dbReference>
<dbReference type="GO" id="GO:0048046">
    <property type="term" value="C:apoplast"/>
    <property type="evidence" value="ECO:0007669"/>
    <property type="project" value="UniProtKB-SubCell"/>
</dbReference>
<dbReference type="AlphaFoldDB" id="F6H030"/>
<dbReference type="PaxDb" id="29760-VIT_18s0001g11720.t01"/>
<keyword evidence="8" id="KW-1185">Reference proteome</keyword>
<feature type="transmembrane region" description="Helical" evidence="5">
    <location>
        <begin position="480"/>
        <end position="503"/>
    </location>
</feature>
<keyword evidence="4" id="KW-0052">Apoplast</keyword>
<reference evidence="8" key="1">
    <citation type="journal article" date="2007" name="Nature">
        <title>The grapevine genome sequence suggests ancestral hexaploidization in major angiosperm phyla.</title>
        <authorList>
            <consortium name="The French-Italian Public Consortium for Grapevine Genome Characterization."/>
            <person name="Jaillon O."/>
            <person name="Aury J.-M."/>
            <person name="Noel B."/>
            <person name="Policriti A."/>
            <person name="Clepet C."/>
            <person name="Casagrande A."/>
            <person name="Choisne N."/>
            <person name="Aubourg S."/>
            <person name="Vitulo N."/>
            <person name="Jubin C."/>
            <person name="Vezzi A."/>
            <person name="Legeai F."/>
            <person name="Hugueney P."/>
            <person name="Dasilva C."/>
            <person name="Horner D."/>
            <person name="Mica E."/>
            <person name="Jublot D."/>
            <person name="Poulain J."/>
            <person name="Bruyere C."/>
            <person name="Billault A."/>
            <person name="Segurens B."/>
            <person name="Gouyvenoux M."/>
            <person name="Ugarte E."/>
            <person name="Cattonaro F."/>
            <person name="Anthouard V."/>
            <person name="Vico V."/>
            <person name="Del Fabbro C."/>
            <person name="Alaux M."/>
            <person name="Di Gaspero G."/>
            <person name="Dumas V."/>
            <person name="Felice N."/>
            <person name="Paillard S."/>
            <person name="Juman I."/>
            <person name="Moroldo M."/>
            <person name="Scalabrin S."/>
            <person name="Canaguier A."/>
            <person name="Le Clainche I."/>
            <person name="Malacrida G."/>
            <person name="Durand E."/>
            <person name="Pesole G."/>
            <person name="Laucou V."/>
            <person name="Chatelet P."/>
            <person name="Merdinoglu D."/>
            <person name="Delledonne M."/>
            <person name="Pezzotti M."/>
            <person name="Lecharny A."/>
            <person name="Scarpelli C."/>
            <person name="Artiguenave F."/>
            <person name="Pe M.E."/>
            <person name="Valle G."/>
            <person name="Morgante M."/>
            <person name="Caboche M."/>
            <person name="Adam-Blondon A.-F."/>
            <person name="Weissenbach J."/>
            <person name="Quetier F."/>
            <person name="Wincker P."/>
        </authorList>
    </citation>
    <scope>NUCLEOTIDE SEQUENCE [LARGE SCALE GENOMIC DNA]</scope>
    <source>
        <strain evidence="8">cv. Pinot noir / PN40024</strain>
    </source>
</reference>
<evidence type="ECO:0000313" key="7">
    <source>
        <dbReference type="EMBL" id="CCB45907.1"/>
    </source>
</evidence>
<dbReference type="FunCoup" id="F6H030">
    <property type="interactions" value="2077"/>
</dbReference>
<dbReference type="InParanoid" id="F6H030"/>
<evidence type="ECO:0000259" key="6">
    <source>
        <dbReference type="Pfam" id="PF04765"/>
    </source>
</evidence>
<keyword evidence="3 4" id="KW-0964">Secreted</keyword>
<dbReference type="PANTHER" id="PTHR12956:SF17">
    <property type="entry name" value="OS01G0749100 PROTEIN"/>
    <property type="match status" value="1"/>
</dbReference>
<evidence type="ECO:0000256" key="4">
    <source>
        <dbReference type="RuleBase" id="RU363099"/>
    </source>
</evidence>
<dbReference type="InterPro" id="IPR004265">
    <property type="entry name" value="Dirigent"/>
</dbReference>
<dbReference type="eggNOG" id="ENOG502QU09">
    <property type="taxonomic scope" value="Eukaryota"/>
</dbReference>
<evidence type="ECO:0000256" key="2">
    <source>
        <dbReference type="ARBA" id="ARBA00011738"/>
    </source>
</evidence>
<dbReference type="HOGENOM" id="CLU_027685_0_0_1"/>
<dbReference type="PANTHER" id="PTHR12956">
    <property type="entry name" value="ALKALINE CERAMIDASE-RELATED"/>
    <property type="match status" value="1"/>
</dbReference>
<comment type="subcellular location">
    <subcellularLocation>
        <location evidence="4">Secreted</location>
        <location evidence="4">Extracellular space</location>
        <location evidence="4">Apoplast</location>
    </subcellularLocation>
</comment>
<name>F6H030_VITVI</name>
<accession>F6H030</accession>
<feature type="domain" description="TOD1/MUCI70 glycosyltransferase-like" evidence="6">
    <location>
        <begin position="159"/>
        <end position="465"/>
    </location>
</feature>
<evidence type="ECO:0000313" key="8">
    <source>
        <dbReference type="Proteomes" id="UP000009183"/>
    </source>
</evidence>
<protein>
    <recommendedName>
        <fullName evidence="4">Dirigent protein</fullName>
    </recommendedName>
</protein>
<dbReference type="ExpressionAtlas" id="F6H030">
    <property type="expression patterns" value="baseline and differential"/>
</dbReference>
<dbReference type="EMBL" id="FN595227">
    <property type="protein sequence ID" value="CCB45907.1"/>
    <property type="molecule type" value="Genomic_DNA"/>
</dbReference>
<dbReference type="Pfam" id="PF03018">
    <property type="entry name" value="Dirigent"/>
    <property type="match status" value="1"/>
</dbReference>
<sequence>MSSSMFNGNSISISVSDDDSDEVGKMRVRVRRKRKKPGLRIKNDLIGRIVRKLLKWWMVLLFLPAAGLLLFEASSIGRKPALVIDSQLSTAKKPSFPLEREPNSNLNRLDPTTRVIGGVRQRCLKILPPEELQHLDIPAVEEPTNLVKKVVYISQNDLTYVAGNSTLPEQHTEPSRFNMFTGYQTLDQREESFKANETALVHCGFYSENGGFKISDEDRTYMQTCKVVVSTCAFGGGDDLYQPIGMSETSLQKVCYVAFWDEITRMTQELQGNRIGENHFIGIWRIVVVRDLPFTDQRLNGKIPKMLGHRLFPQARYSIWVDSKSQFRRDPLGVLEALLWRPNSVLAISEHGARSSVYDEAKAVVKKHKATPEEVEVQLMQYRHDGLPEDKRFNGKKALSEASVIVREHTPLSNLFMCLWFNEVVRFTSRDQLSFPYTLWRLKVLKNINIFPVCTRKDLVNSMGHIRKAKPLITSHECMMLPRIIFCTAVSLAVLTVVLLALFSPVAHRKPSKHHTRPWLALSLYIQQPLIPTHQRRPVLQSDSGAFIFHRTLTKGPENTSMVVGQAQGFILPVKHFEHSAFNIIYLTFDTPEYSGSLSVQAKHLSHKDRQELTVVGGTGSFAFARGLAAFAEAAQQSPDADATYRIKLQLRFPN</sequence>
<evidence type="ECO:0000256" key="3">
    <source>
        <dbReference type="ARBA" id="ARBA00022525"/>
    </source>
</evidence>
<dbReference type="Proteomes" id="UP000009183">
    <property type="component" value="Chromosome 18"/>
</dbReference>
<evidence type="ECO:0000256" key="1">
    <source>
        <dbReference type="ARBA" id="ARBA00010746"/>
    </source>
</evidence>
<comment type="subunit">
    <text evidence="2 4">Homodimer.</text>
</comment>
<dbReference type="STRING" id="29760.F6H030"/>
<feature type="transmembrane region" description="Helical" evidence="5">
    <location>
        <begin position="53"/>
        <end position="71"/>
    </location>
</feature>
<keyword evidence="5" id="KW-1133">Transmembrane helix</keyword>
<evidence type="ECO:0000256" key="5">
    <source>
        <dbReference type="SAM" id="Phobius"/>
    </source>
</evidence>